<dbReference type="PANTHER" id="PTHR43708:SF5">
    <property type="entry name" value="CONSERVED EXPRESSED OXIDOREDUCTASE (EUROFUNG)-RELATED"/>
    <property type="match status" value="1"/>
</dbReference>
<evidence type="ECO:0000313" key="5">
    <source>
        <dbReference type="EMBL" id="MDO1513834.1"/>
    </source>
</evidence>
<dbReference type="PANTHER" id="PTHR43708">
    <property type="entry name" value="CONSERVED EXPRESSED OXIDOREDUCTASE (EUROFUNG)"/>
    <property type="match status" value="1"/>
</dbReference>
<evidence type="ECO:0000313" key="6">
    <source>
        <dbReference type="Proteomes" id="UP001168579"/>
    </source>
</evidence>
<dbReference type="InterPro" id="IPR051317">
    <property type="entry name" value="Gfo/Idh/MocA_oxidoreduct"/>
</dbReference>
<protein>
    <submittedName>
        <fullName evidence="5">Gfo/Idh/MocA family oxidoreductase</fullName>
    </submittedName>
</protein>
<proteinExistence type="inferred from homology"/>
<reference evidence="5" key="2">
    <citation type="submission" date="2023-06" db="EMBL/GenBank/DDBJ databases">
        <authorList>
            <person name="Lucena T."/>
            <person name="Sun Q."/>
        </authorList>
    </citation>
    <scope>NUCLEOTIDE SEQUENCE</scope>
    <source>
        <strain evidence="5">CECT 8869</strain>
    </source>
</reference>
<dbReference type="Pfam" id="PF01408">
    <property type="entry name" value="GFO_IDH_MocA"/>
    <property type="match status" value="1"/>
</dbReference>
<feature type="domain" description="Gfo/Idh/MocA-like oxidoreductase C-terminal" evidence="4">
    <location>
        <begin position="134"/>
        <end position="347"/>
    </location>
</feature>
<keyword evidence="6" id="KW-1185">Reference proteome</keyword>
<dbReference type="Pfam" id="PF02894">
    <property type="entry name" value="GFO_IDH_MocA_C"/>
    <property type="match status" value="1"/>
</dbReference>
<name>A0ABT8RSG7_9FLAO</name>
<comment type="similarity">
    <text evidence="1">Belongs to the Gfo/Idh/MocA family.</text>
</comment>
<dbReference type="SUPFAM" id="SSF51735">
    <property type="entry name" value="NAD(P)-binding Rossmann-fold domains"/>
    <property type="match status" value="1"/>
</dbReference>
<dbReference type="RefSeq" id="WP_304436615.1">
    <property type="nucleotide sequence ID" value="NZ_JAUKUC010000001.1"/>
</dbReference>
<comment type="caution">
    <text evidence="5">The sequence shown here is derived from an EMBL/GenBank/DDBJ whole genome shotgun (WGS) entry which is preliminary data.</text>
</comment>
<dbReference type="Proteomes" id="UP001168579">
    <property type="component" value="Unassembled WGS sequence"/>
</dbReference>
<dbReference type="InterPro" id="IPR004104">
    <property type="entry name" value="Gfo/Idh/MocA-like_OxRdtase_C"/>
</dbReference>
<evidence type="ECO:0000256" key="2">
    <source>
        <dbReference type="ARBA" id="ARBA00023002"/>
    </source>
</evidence>
<feature type="domain" description="Gfo/Idh/MocA-like oxidoreductase N-terminal" evidence="3">
    <location>
        <begin position="4"/>
        <end position="121"/>
    </location>
</feature>
<evidence type="ECO:0000256" key="1">
    <source>
        <dbReference type="ARBA" id="ARBA00010928"/>
    </source>
</evidence>
<dbReference type="InterPro" id="IPR000683">
    <property type="entry name" value="Gfo/Idh/MocA-like_OxRdtase_N"/>
</dbReference>
<accession>A0ABT8RSG7</accession>
<reference evidence="5" key="1">
    <citation type="journal article" date="2014" name="Int. J. Syst. Evol. Microbiol.">
        <title>Complete genome of a new Firmicutes species belonging to the dominant human colonic microbiota ('Ruminococcus bicirculans') reveals two chromosomes and a selective capacity to utilize plant glucans.</title>
        <authorList>
            <consortium name="NISC Comparative Sequencing Program"/>
            <person name="Wegmann U."/>
            <person name="Louis P."/>
            <person name="Goesmann A."/>
            <person name="Henrissat B."/>
            <person name="Duncan S.H."/>
            <person name="Flint H.J."/>
        </authorList>
    </citation>
    <scope>NUCLEOTIDE SEQUENCE</scope>
    <source>
        <strain evidence="5">CECT 8869</strain>
    </source>
</reference>
<dbReference type="Gene3D" id="3.40.50.720">
    <property type="entry name" value="NAD(P)-binding Rossmann-like Domain"/>
    <property type="match status" value="1"/>
</dbReference>
<dbReference type="InterPro" id="IPR036291">
    <property type="entry name" value="NAD(P)-bd_dom_sf"/>
</dbReference>
<organism evidence="5 6">
    <name type="scientific">Maribacter confluentis</name>
    <dbReference type="NCBI Taxonomy" id="1656093"/>
    <lineage>
        <taxon>Bacteria</taxon>
        <taxon>Pseudomonadati</taxon>
        <taxon>Bacteroidota</taxon>
        <taxon>Flavobacteriia</taxon>
        <taxon>Flavobacteriales</taxon>
        <taxon>Flavobacteriaceae</taxon>
        <taxon>Maribacter</taxon>
    </lineage>
</organism>
<gene>
    <name evidence="5" type="ORF">Q2T41_14330</name>
</gene>
<keyword evidence="2" id="KW-0560">Oxidoreductase</keyword>
<evidence type="ECO:0000259" key="3">
    <source>
        <dbReference type="Pfam" id="PF01408"/>
    </source>
</evidence>
<dbReference type="EMBL" id="JAUKUC010000001">
    <property type="protein sequence ID" value="MDO1513834.1"/>
    <property type="molecule type" value="Genomic_DNA"/>
</dbReference>
<sequence length="347" mass="38757">MKPINVALCSFGMSGYVFHAPFAAKNPNLNLYAVWERIKNEAVKKYPDIITFRTLDELLADNKVELVIVNTPSVTHYEYAKKALEAFKHVIVEKPFVASTEQANELIALAKKNDLKLSVFHNRRYDSDFKTVQKVLENNSLGQLVEAHIHYDRYHPGLSPKAHKEVDTPAVGGLYDLGSHLIDQALHLFGKPNAVFADLEVFRPGAKVVDYFDVRLFYDTFRVTLKSSLFVKEVTTGFTLHGTKGSFVKSRADVQEAALQRGEIPGGEGYGIEPENEMGLLHAEIDGYENRIKVPTLAGNYMQYFDGVVDAIRNDKTLPVTGEEAALVIEVIEACLASNKEKRVIAL</sequence>
<evidence type="ECO:0000259" key="4">
    <source>
        <dbReference type="Pfam" id="PF02894"/>
    </source>
</evidence>
<dbReference type="Gene3D" id="3.30.360.10">
    <property type="entry name" value="Dihydrodipicolinate Reductase, domain 2"/>
    <property type="match status" value="1"/>
</dbReference>
<dbReference type="SUPFAM" id="SSF55347">
    <property type="entry name" value="Glyceraldehyde-3-phosphate dehydrogenase-like, C-terminal domain"/>
    <property type="match status" value="1"/>
</dbReference>